<evidence type="ECO:0000256" key="3">
    <source>
        <dbReference type="SAM" id="Coils"/>
    </source>
</evidence>
<evidence type="ECO:0000256" key="2">
    <source>
        <dbReference type="HAMAP-Rule" id="MF_00274"/>
    </source>
</evidence>
<reference evidence="4 5" key="1">
    <citation type="journal article" date="2011" name="Stand. Genomic Sci.">
        <title>Complete genome sequence of the thermophilic sulfur-reducer Hippea maritima type strain (MH(2)).</title>
        <authorList>
            <person name="Huntemann M."/>
            <person name="Lu M."/>
            <person name="Nolan M."/>
            <person name="Lapidus A."/>
            <person name="Lucas S."/>
            <person name="Hammon N."/>
            <person name="Deshpande S."/>
            <person name="Cheng J.F."/>
            <person name="Tapia R."/>
            <person name="Han C."/>
            <person name="Goodwin L."/>
            <person name="Pitluck S."/>
            <person name="Liolios K."/>
            <person name="Pagani I."/>
            <person name="Ivanova N."/>
            <person name="Ovchinikova G."/>
            <person name="Pati A."/>
            <person name="Chen A."/>
            <person name="Palaniappan K."/>
            <person name="Land M."/>
            <person name="Hauser L."/>
            <person name="Jeffries C.D."/>
            <person name="Detter J.C."/>
            <person name="Brambilla E.M."/>
            <person name="Rohde M."/>
            <person name="Spring S."/>
            <person name="Goker M."/>
            <person name="Woyke T."/>
            <person name="Bristow J."/>
            <person name="Eisen J.A."/>
            <person name="Markowitz V."/>
            <person name="Hugenholtz P."/>
            <person name="Kyrpides N.C."/>
            <person name="Klenk H.P."/>
            <person name="Mavromatis K."/>
        </authorList>
    </citation>
    <scope>NUCLEOTIDE SEQUENCE [LARGE SCALE GENOMIC DNA]</scope>
    <source>
        <strain evidence="5">ATCC 700847 / DSM 10411 / MH2</strain>
    </source>
</reference>
<keyword evidence="1 2" id="KW-0238">DNA-binding</keyword>
<evidence type="ECO:0000313" key="4">
    <source>
        <dbReference type="EMBL" id="AEA33563.1"/>
    </source>
</evidence>
<dbReference type="KEGG" id="hmr:Hipma_0593"/>
<dbReference type="EMBL" id="CP002606">
    <property type="protein sequence ID" value="AEA33563.1"/>
    <property type="molecule type" value="Genomic_DNA"/>
</dbReference>
<dbReference type="PANTHER" id="PTHR33449">
    <property type="entry name" value="NUCLEOID-ASSOCIATED PROTEIN YBAB"/>
    <property type="match status" value="1"/>
</dbReference>
<dbReference type="AlphaFoldDB" id="F2LUV8"/>
<proteinExistence type="inferred from homology"/>
<comment type="subunit">
    <text evidence="2">Homodimer.</text>
</comment>
<organism evidence="4 5">
    <name type="scientific">Hippea maritima (strain ATCC 700847 / DSM 10411 / MH2)</name>
    <dbReference type="NCBI Taxonomy" id="760142"/>
    <lineage>
        <taxon>Bacteria</taxon>
        <taxon>Pseudomonadati</taxon>
        <taxon>Campylobacterota</taxon>
        <taxon>Desulfurellia</taxon>
        <taxon>Desulfurellales</taxon>
        <taxon>Hippeaceae</taxon>
        <taxon>Hippea</taxon>
    </lineage>
</organism>
<feature type="coiled-coil region" evidence="3">
    <location>
        <begin position="10"/>
        <end position="37"/>
    </location>
</feature>
<dbReference type="HOGENOM" id="CLU_140930_2_0_7"/>
<dbReference type="PANTHER" id="PTHR33449:SF1">
    <property type="entry name" value="NUCLEOID-ASSOCIATED PROTEIN YBAB"/>
    <property type="match status" value="1"/>
</dbReference>
<dbReference type="GO" id="GO:0003677">
    <property type="term" value="F:DNA binding"/>
    <property type="evidence" value="ECO:0007669"/>
    <property type="project" value="UniProtKB-UniRule"/>
</dbReference>
<name>F2LUV8_HIPMA</name>
<dbReference type="GO" id="GO:0043590">
    <property type="term" value="C:bacterial nucleoid"/>
    <property type="evidence" value="ECO:0007669"/>
    <property type="project" value="UniProtKB-UniRule"/>
</dbReference>
<dbReference type="PIRSF" id="PIRSF004555">
    <property type="entry name" value="UCP004555"/>
    <property type="match status" value="1"/>
</dbReference>
<gene>
    <name evidence="4" type="ordered locus">Hipma_0593</name>
</gene>
<keyword evidence="2" id="KW-0963">Cytoplasm</keyword>
<dbReference type="RefSeq" id="WP_013681604.1">
    <property type="nucleotide sequence ID" value="NC_015318.1"/>
</dbReference>
<evidence type="ECO:0000256" key="1">
    <source>
        <dbReference type="ARBA" id="ARBA00023125"/>
    </source>
</evidence>
<evidence type="ECO:0000313" key="5">
    <source>
        <dbReference type="Proteomes" id="UP000008139"/>
    </source>
</evidence>
<dbReference type="STRING" id="760142.Hipma_0593"/>
<dbReference type="HAMAP" id="MF_00274">
    <property type="entry name" value="DNA_YbaB_EbfC"/>
    <property type="match status" value="1"/>
</dbReference>
<dbReference type="Pfam" id="PF02575">
    <property type="entry name" value="YbaB_DNA_bd"/>
    <property type="match status" value="1"/>
</dbReference>
<dbReference type="eggNOG" id="COG0718">
    <property type="taxonomic scope" value="Bacteria"/>
</dbReference>
<comment type="similarity">
    <text evidence="2">Belongs to the YbaB/EbfC family.</text>
</comment>
<dbReference type="InterPro" id="IPR036894">
    <property type="entry name" value="YbaB-like_sf"/>
</dbReference>
<dbReference type="Proteomes" id="UP000008139">
    <property type="component" value="Chromosome"/>
</dbReference>
<dbReference type="InterPro" id="IPR004401">
    <property type="entry name" value="YbaB/EbfC"/>
</dbReference>
<dbReference type="NCBIfam" id="TIGR00103">
    <property type="entry name" value="DNA_YbaB_EbfC"/>
    <property type="match status" value="1"/>
</dbReference>
<dbReference type="SUPFAM" id="SSF82607">
    <property type="entry name" value="YbaB-like"/>
    <property type="match status" value="1"/>
</dbReference>
<keyword evidence="5" id="KW-1185">Reference proteome</keyword>
<dbReference type="GO" id="GO:0005829">
    <property type="term" value="C:cytosol"/>
    <property type="evidence" value="ECO:0007669"/>
    <property type="project" value="TreeGrafter"/>
</dbReference>
<dbReference type="FunCoup" id="F2LUV8">
    <property type="interactions" value="335"/>
</dbReference>
<keyword evidence="3" id="KW-0175">Coiled coil</keyword>
<protein>
    <recommendedName>
        <fullName evidence="2">Nucleoid-associated protein Hipma_0593</fullName>
    </recommendedName>
</protein>
<comment type="subcellular location">
    <subcellularLocation>
        <location evidence="2">Cytoplasm</location>
        <location evidence="2">Nucleoid</location>
    </subcellularLocation>
</comment>
<reference evidence="5" key="2">
    <citation type="submission" date="2011-03" db="EMBL/GenBank/DDBJ databases">
        <title>The complete genome of Hippea maritima DSM 10411.</title>
        <authorList>
            <consortium name="US DOE Joint Genome Institute (JGI-PGF)"/>
            <person name="Lucas S."/>
            <person name="Copeland A."/>
            <person name="Lapidus A."/>
            <person name="Bruce D."/>
            <person name="Goodwin L."/>
            <person name="Pitluck S."/>
            <person name="Peters L."/>
            <person name="Kyrpides N."/>
            <person name="Mavromatis K."/>
            <person name="Pagani I."/>
            <person name="Ivanova N."/>
            <person name="Mikhailova N."/>
            <person name="Lu M."/>
            <person name="Detter J.C."/>
            <person name="Tapia R."/>
            <person name="Han C."/>
            <person name="Land M."/>
            <person name="Hauser L."/>
            <person name="Markowitz V."/>
            <person name="Cheng J.-F."/>
            <person name="Hugenholtz P."/>
            <person name="Woyke T."/>
            <person name="Wu D."/>
            <person name="Spring S."/>
            <person name="Schroeder M."/>
            <person name="Brambilla E."/>
            <person name="Klenk H.-P."/>
            <person name="Eisen J.A."/>
        </authorList>
    </citation>
    <scope>NUCLEOTIDE SEQUENCE [LARGE SCALE GENOMIC DNA]</scope>
    <source>
        <strain evidence="5">ATCC 700847 / DSM 10411 / MH2</strain>
    </source>
</reference>
<dbReference type="InParanoid" id="F2LUV8"/>
<dbReference type="Gene3D" id="3.30.1310.10">
    <property type="entry name" value="Nucleoid-associated protein YbaB-like domain"/>
    <property type="match status" value="1"/>
</dbReference>
<accession>F2LUV8</accession>
<dbReference type="OrthoDB" id="9803080at2"/>
<sequence>MAKGFGGMDLNSLMAQAKKIQKQIAKAQEEAAKETVEVSVGGGMVSVSANGLGEIVDIKISKEIVDPEDIETLEDLVLSGVNEAIRKAKQQMDEKIAALTGGLNIPGMF</sequence>
<comment type="function">
    <text evidence="2">Binds to DNA and alters its conformation. May be involved in regulation of gene expression, nucleoid organization and DNA protection.</text>
</comment>